<sequence>MFRFWRLKEQQLLKRFAIFETLGKNSDLFLRFRQRSRQNFDFYFIAYDRIRIESFVMGKIIELRKIWYGESETS</sequence>
<proteinExistence type="predicted"/>
<dbReference type="AlphaFoldDB" id="A0A3M7SNB2"/>
<protein>
    <submittedName>
        <fullName evidence="1">Uncharacterized protein</fullName>
    </submittedName>
</protein>
<reference evidence="1 2" key="1">
    <citation type="journal article" date="2018" name="Sci. Rep.">
        <title>Genomic signatures of local adaptation to the degree of environmental predictability in rotifers.</title>
        <authorList>
            <person name="Franch-Gras L."/>
            <person name="Hahn C."/>
            <person name="Garcia-Roger E.M."/>
            <person name="Carmona M.J."/>
            <person name="Serra M."/>
            <person name="Gomez A."/>
        </authorList>
    </citation>
    <scope>NUCLEOTIDE SEQUENCE [LARGE SCALE GENOMIC DNA]</scope>
    <source>
        <strain evidence="1">HYR1</strain>
    </source>
</reference>
<dbReference type="EMBL" id="REGN01001094">
    <property type="protein sequence ID" value="RNA37120.1"/>
    <property type="molecule type" value="Genomic_DNA"/>
</dbReference>
<dbReference type="Proteomes" id="UP000276133">
    <property type="component" value="Unassembled WGS sequence"/>
</dbReference>
<evidence type="ECO:0000313" key="1">
    <source>
        <dbReference type="EMBL" id="RNA37120.1"/>
    </source>
</evidence>
<organism evidence="1 2">
    <name type="scientific">Brachionus plicatilis</name>
    <name type="common">Marine rotifer</name>
    <name type="synonym">Brachionus muelleri</name>
    <dbReference type="NCBI Taxonomy" id="10195"/>
    <lineage>
        <taxon>Eukaryota</taxon>
        <taxon>Metazoa</taxon>
        <taxon>Spiralia</taxon>
        <taxon>Gnathifera</taxon>
        <taxon>Rotifera</taxon>
        <taxon>Eurotatoria</taxon>
        <taxon>Monogononta</taxon>
        <taxon>Pseudotrocha</taxon>
        <taxon>Ploima</taxon>
        <taxon>Brachionidae</taxon>
        <taxon>Brachionus</taxon>
    </lineage>
</organism>
<name>A0A3M7SNB2_BRAPC</name>
<evidence type="ECO:0000313" key="2">
    <source>
        <dbReference type="Proteomes" id="UP000276133"/>
    </source>
</evidence>
<accession>A0A3M7SNB2</accession>
<keyword evidence="2" id="KW-1185">Reference proteome</keyword>
<gene>
    <name evidence="1" type="ORF">BpHYR1_045301</name>
</gene>
<comment type="caution">
    <text evidence="1">The sequence shown here is derived from an EMBL/GenBank/DDBJ whole genome shotgun (WGS) entry which is preliminary data.</text>
</comment>